<evidence type="ECO:0000313" key="1">
    <source>
        <dbReference type="EMBL" id="KAF4358379.1"/>
    </source>
</evidence>
<protein>
    <submittedName>
        <fullName evidence="1">Uncharacterized protein</fullName>
    </submittedName>
</protein>
<organism evidence="1 2">
    <name type="scientific">Cannabis sativa</name>
    <name type="common">Hemp</name>
    <name type="synonym">Marijuana</name>
    <dbReference type="NCBI Taxonomy" id="3483"/>
    <lineage>
        <taxon>Eukaryota</taxon>
        <taxon>Viridiplantae</taxon>
        <taxon>Streptophyta</taxon>
        <taxon>Embryophyta</taxon>
        <taxon>Tracheophyta</taxon>
        <taxon>Spermatophyta</taxon>
        <taxon>Magnoliopsida</taxon>
        <taxon>eudicotyledons</taxon>
        <taxon>Gunneridae</taxon>
        <taxon>Pentapetalae</taxon>
        <taxon>rosids</taxon>
        <taxon>fabids</taxon>
        <taxon>Rosales</taxon>
        <taxon>Cannabaceae</taxon>
        <taxon>Cannabis</taxon>
    </lineage>
</organism>
<accession>A0A7J6EKX0</accession>
<reference evidence="1 2" key="1">
    <citation type="journal article" date="2020" name="bioRxiv">
        <title>Sequence and annotation of 42 cannabis genomes reveals extensive copy number variation in cannabinoid synthesis and pathogen resistance genes.</title>
        <authorList>
            <person name="Mckernan K.J."/>
            <person name="Helbert Y."/>
            <person name="Kane L.T."/>
            <person name="Ebling H."/>
            <person name="Zhang L."/>
            <person name="Liu B."/>
            <person name="Eaton Z."/>
            <person name="Mclaughlin S."/>
            <person name="Kingan S."/>
            <person name="Baybayan P."/>
            <person name="Concepcion G."/>
            <person name="Jordan M."/>
            <person name="Riva A."/>
            <person name="Barbazuk W."/>
            <person name="Harkins T."/>
        </authorList>
    </citation>
    <scope>NUCLEOTIDE SEQUENCE [LARGE SCALE GENOMIC DNA]</scope>
    <source>
        <strain evidence="2">cv. Jamaican Lion 4</strain>
        <tissue evidence="1">Leaf</tissue>
    </source>
</reference>
<feature type="non-terminal residue" evidence="1">
    <location>
        <position position="1"/>
    </location>
</feature>
<dbReference type="Proteomes" id="UP000583929">
    <property type="component" value="Unassembled WGS sequence"/>
</dbReference>
<dbReference type="EMBL" id="JAATIQ010000386">
    <property type="protein sequence ID" value="KAF4358379.1"/>
    <property type="molecule type" value="Genomic_DNA"/>
</dbReference>
<evidence type="ECO:0000313" key="2">
    <source>
        <dbReference type="Proteomes" id="UP000583929"/>
    </source>
</evidence>
<gene>
    <name evidence="1" type="ORF">G4B88_008539</name>
</gene>
<name>A0A7J6EKX0_CANSA</name>
<comment type="caution">
    <text evidence="1">The sequence shown here is derived from an EMBL/GenBank/DDBJ whole genome shotgun (WGS) entry which is preliminary data.</text>
</comment>
<sequence>KVFTIFFPISNLHHPPSLSLSFSQFHCSPTVPSSLFLFVALSIAQPFISLLSLSLSLSVTFFCWTGACLPSTLLAQCSSSGLVDSKAARLRPPQLQALPELLSLVVER</sequence>
<keyword evidence="2" id="KW-1185">Reference proteome</keyword>
<dbReference type="AlphaFoldDB" id="A0A7J6EKX0"/>
<proteinExistence type="predicted"/>